<dbReference type="FunFam" id="1.10.287.110:FF:000006">
    <property type="entry name" value="Import inner membrane translocase subunit TIM16"/>
    <property type="match status" value="1"/>
</dbReference>
<dbReference type="InterPro" id="IPR036812">
    <property type="entry name" value="NAD(P)_OxRdtase_dom_sf"/>
</dbReference>
<evidence type="ECO:0000313" key="17">
    <source>
        <dbReference type="Proteomes" id="UP000242814"/>
    </source>
</evidence>
<feature type="domain" description="NADP-dependent oxidoreductase" evidence="15">
    <location>
        <begin position="195"/>
        <end position="498"/>
    </location>
</feature>
<evidence type="ECO:0000256" key="4">
    <source>
        <dbReference type="ARBA" id="ARBA00020721"/>
    </source>
</evidence>
<protein>
    <recommendedName>
        <fullName evidence="4">Mitochondrial import inner membrane translocase subunit TIM16</fullName>
    </recommendedName>
    <alternativeName>
        <fullName evidence="3">Mitochondrial import inner membrane translocase subunit tim16</fullName>
    </alternativeName>
    <alternativeName>
        <fullName evidence="12 13">Presequence translocated-associated motor subunit PAM16</fullName>
    </alternativeName>
</protein>
<feature type="region of interest" description="Disordered" evidence="14">
    <location>
        <begin position="617"/>
        <end position="640"/>
    </location>
</feature>
<evidence type="ECO:0000256" key="7">
    <source>
        <dbReference type="ARBA" id="ARBA00022927"/>
    </source>
</evidence>
<dbReference type="Proteomes" id="UP000242814">
    <property type="component" value="Unassembled WGS sequence"/>
</dbReference>
<dbReference type="GO" id="GO:0045290">
    <property type="term" value="F:D-arabinose 1-dehydrogenase [NAD(P)+] activity"/>
    <property type="evidence" value="ECO:0007669"/>
    <property type="project" value="TreeGrafter"/>
</dbReference>
<dbReference type="PANTHER" id="PTHR42686:SF1">
    <property type="entry name" value="GH17980P-RELATED"/>
    <property type="match status" value="1"/>
</dbReference>
<dbReference type="GO" id="GO:0005829">
    <property type="term" value="C:cytosol"/>
    <property type="evidence" value="ECO:0007669"/>
    <property type="project" value="TreeGrafter"/>
</dbReference>
<evidence type="ECO:0000256" key="5">
    <source>
        <dbReference type="ARBA" id="ARBA00022448"/>
    </source>
</evidence>
<evidence type="ECO:0000256" key="14">
    <source>
        <dbReference type="SAM" id="MobiDB-lite"/>
    </source>
</evidence>
<evidence type="ECO:0000256" key="6">
    <source>
        <dbReference type="ARBA" id="ARBA00022792"/>
    </source>
</evidence>
<keyword evidence="9" id="KW-0811">Translocation</keyword>
<name>A0A1D2JNT9_PARBR</name>
<keyword evidence="5" id="KW-0813">Transport</keyword>
<keyword evidence="10" id="KW-0496">Mitochondrion</keyword>
<evidence type="ECO:0000256" key="13">
    <source>
        <dbReference type="ARBA" id="ARBA00031407"/>
    </source>
</evidence>
<evidence type="ECO:0000313" key="16">
    <source>
        <dbReference type="EMBL" id="ODH44889.1"/>
    </source>
</evidence>
<comment type="subcellular location">
    <subcellularLocation>
        <location evidence="1">Mitochondrion inner membrane</location>
        <topology evidence="1">Peripheral membrane protein</topology>
    </subcellularLocation>
</comment>
<evidence type="ECO:0000256" key="11">
    <source>
        <dbReference type="ARBA" id="ARBA00023136"/>
    </source>
</evidence>
<evidence type="ECO:0000256" key="9">
    <source>
        <dbReference type="ARBA" id="ARBA00023010"/>
    </source>
</evidence>
<gene>
    <name evidence="16" type="ORF">ACO22_00583</name>
</gene>
<dbReference type="SUPFAM" id="SSF51430">
    <property type="entry name" value="NAD(P)-linked oxidoreductase"/>
    <property type="match status" value="1"/>
</dbReference>
<dbReference type="AlphaFoldDB" id="A0A1D2JNT9"/>
<comment type="similarity">
    <text evidence="2">Belongs to the TIM16/PAM16 family.</text>
</comment>
<evidence type="ECO:0000256" key="12">
    <source>
        <dbReference type="ARBA" id="ARBA00030422"/>
    </source>
</evidence>
<dbReference type="GO" id="GO:0015031">
    <property type="term" value="P:protein transport"/>
    <property type="evidence" value="ECO:0007669"/>
    <property type="project" value="UniProtKB-KW"/>
</dbReference>
<dbReference type="InterPro" id="IPR020471">
    <property type="entry name" value="AKR"/>
</dbReference>
<evidence type="ECO:0000256" key="8">
    <source>
        <dbReference type="ARBA" id="ARBA00023002"/>
    </source>
</evidence>
<keyword evidence="8" id="KW-0560">Oxidoreductase</keyword>
<reference evidence="16 17" key="1">
    <citation type="submission" date="2016-06" db="EMBL/GenBank/DDBJ databases">
        <authorList>
            <person name="Kjaerup R.B."/>
            <person name="Dalgaard T.S."/>
            <person name="Juul-Madsen H.R."/>
        </authorList>
    </citation>
    <scope>NUCLEOTIDE SEQUENCE [LARGE SCALE GENOMIC DNA]</scope>
    <source>
        <strain evidence="16 17">Pb300</strain>
    </source>
</reference>
<dbReference type="Gene3D" id="3.20.20.100">
    <property type="entry name" value="NADP-dependent oxidoreductase domain"/>
    <property type="match status" value="1"/>
</dbReference>
<keyword evidence="7" id="KW-0653">Protein transport</keyword>
<evidence type="ECO:0000256" key="1">
    <source>
        <dbReference type="ARBA" id="ARBA00004637"/>
    </source>
</evidence>
<accession>A0A1D2JNT9</accession>
<dbReference type="InterPro" id="IPR036869">
    <property type="entry name" value="J_dom_sf"/>
</dbReference>
<comment type="caution">
    <text evidence="16">The sequence shown here is derived from an EMBL/GenBank/DDBJ whole genome shotgun (WGS) entry which is preliminary data.</text>
</comment>
<evidence type="ECO:0000256" key="10">
    <source>
        <dbReference type="ARBA" id="ARBA00023128"/>
    </source>
</evidence>
<keyword evidence="6" id="KW-0999">Mitochondrion inner membrane</keyword>
<dbReference type="Gene3D" id="1.10.287.110">
    <property type="entry name" value="DnaJ domain"/>
    <property type="match status" value="1"/>
</dbReference>
<dbReference type="GO" id="GO:0005743">
    <property type="term" value="C:mitochondrial inner membrane"/>
    <property type="evidence" value="ECO:0007669"/>
    <property type="project" value="UniProtKB-SubCell"/>
</dbReference>
<proteinExistence type="inferred from homology"/>
<dbReference type="EMBL" id="LZYO01000012">
    <property type="protein sequence ID" value="ODH44889.1"/>
    <property type="molecule type" value="Genomic_DNA"/>
</dbReference>
<evidence type="ECO:0000256" key="2">
    <source>
        <dbReference type="ARBA" id="ARBA00008817"/>
    </source>
</evidence>
<dbReference type="Pfam" id="PF00248">
    <property type="entry name" value="Aldo_ket_red"/>
    <property type="match status" value="1"/>
</dbReference>
<dbReference type="PANTHER" id="PTHR42686">
    <property type="entry name" value="GH17980P-RELATED"/>
    <property type="match status" value="1"/>
</dbReference>
<dbReference type="VEuPathDB" id="FungiDB:PADG_00369"/>
<dbReference type="GO" id="GO:0070485">
    <property type="term" value="P:dehydro-D-arabinono-1,4-lactone biosynthetic process"/>
    <property type="evidence" value="ECO:0007669"/>
    <property type="project" value="TreeGrafter"/>
</dbReference>
<organism evidence="16 17">
    <name type="scientific">Paracoccidioides brasiliensis</name>
    <dbReference type="NCBI Taxonomy" id="121759"/>
    <lineage>
        <taxon>Eukaryota</taxon>
        <taxon>Fungi</taxon>
        <taxon>Dikarya</taxon>
        <taxon>Ascomycota</taxon>
        <taxon>Pezizomycotina</taxon>
        <taxon>Eurotiomycetes</taxon>
        <taxon>Eurotiomycetidae</taxon>
        <taxon>Onygenales</taxon>
        <taxon>Ajellomycetaceae</taxon>
        <taxon>Paracoccidioides</taxon>
    </lineage>
</organism>
<dbReference type="InterPro" id="IPR023210">
    <property type="entry name" value="NADP_OxRdtase_dom"/>
</dbReference>
<evidence type="ECO:0000256" key="3">
    <source>
        <dbReference type="ARBA" id="ARBA00013571"/>
    </source>
</evidence>
<keyword evidence="11" id="KW-0472">Membrane</keyword>
<sequence length="640" mass="70332">MRSLIDHAKPKGEIRIPNPVKRFNGPSVTDWDGTLSLSLIHSFYILPPHIESITNKPSSLQAHRIVAQIVLTGGRVFGRAFAEAYKQASASSKYAAQAQKGNVTSANNFASSGLTLDEACKILNVKPPMGGEANLEYTMERFKKLFDLNDPKKGGSFYLQSKILRARERIEMEVREAGRKAAMEKEIKEGWKPKYNADPYVLPTTAIVHRALSAGIRAFDTSPYYGPAEELLGRALSTDFVRTQFPRYSYRLLTKVGRIAAQSFDYSPAWIRKSIKRSLSRLQTAYLDVVYCHDVEFVSPDEVLGAVVELRRIRDMEGTIRYVGISGYPVDVLCSLAEMILQRTGEPLDAVMSYANFTLQNTKLAVEGLPRLLAAGVDVVPNASPLGMGLLRCDGVPIGGMGDFHPAPVGLRNSIRSASEWTERQGEKIEVVAIRYALESWLREGSAAGALGPPLAPSADTDPGFISAALIGVGRRFGVSVVGVSSLDELNETLRVWHSIVDSLENEGEDSPSLDGDSEEYFQLGTSETVENANVPTSKDTSMAPSVLTPCYGITDRQWSRARRQRIIKLAKGIREILGPEWVDYTWASPAEGFVNILPENHNTDELDGGVLFSTPTEEHDDVGSKNARMLTPPLEPINK</sequence>
<dbReference type="VEuPathDB" id="FungiDB:PABG_01983"/>
<evidence type="ECO:0000259" key="15">
    <source>
        <dbReference type="Pfam" id="PF00248"/>
    </source>
</evidence>
<dbReference type="Pfam" id="PF03656">
    <property type="entry name" value="Pam16"/>
    <property type="match status" value="1"/>
</dbReference>